<comment type="caution">
    <text evidence="1">The sequence shown here is derived from an EMBL/GenBank/DDBJ whole genome shotgun (WGS) entry which is preliminary data.</text>
</comment>
<organism evidence="1 2">
    <name type="scientific">Rotaria sordida</name>
    <dbReference type="NCBI Taxonomy" id="392033"/>
    <lineage>
        <taxon>Eukaryota</taxon>
        <taxon>Metazoa</taxon>
        <taxon>Spiralia</taxon>
        <taxon>Gnathifera</taxon>
        <taxon>Rotifera</taxon>
        <taxon>Eurotatoria</taxon>
        <taxon>Bdelloidea</taxon>
        <taxon>Philodinida</taxon>
        <taxon>Philodinidae</taxon>
        <taxon>Rotaria</taxon>
    </lineage>
</organism>
<name>A0A820K6T3_9BILA</name>
<dbReference type="AlphaFoldDB" id="A0A820K6T3"/>
<feature type="non-terminal residue" evidence="1">
    <location>
        <position position="1"/>
    </location>
</feature>
<protein>
    <submittedName>
        <fullName evidence="1">Uncharacterized protein</fullName>
    </submittedName>
</protein>
<reference evidence="1" key="1">
    <citation type="submission" date="2021-02" db="EMBL/GenBank/DDBJ databases">
        <authorList>
            <person name="Nowell W R."/>
        </authorList>
    </citation>
    <scope>NUCLEOTIDE SEQUENCE</scope>
</reference>
<accession>A0A820K6T3</accession>
<dbReference type="Proteomes" id="UP000663874">
    <property type="component" value="Unassembled WGS sequence"/>
</dbReference>
<sequence>TRLPVFSSILLARDVAVAVGFDLIIRSNFLFSALERAHGRPDDCPPVISPVSW</sequence>
<gene>
    <name evidence="1" type="ORF">FNK824_LOCUS41841</name>
</gene>
<proteinExistence type="predicted"/>
<dbReference type="EMBL" id="CAJOBE010043923">
    <property type="protein sequence ID" value="CAF4335660.1"/>
    <property type="molecule type" value="Genomic_DNA"/>
</dbReference>
<evidence type="ECO:0000313" key="2">
    <source>
        <dbReference type="Proteomes" id="UP000663874"/>
    </source>
</evidence>
<evidence type="ECO:0000313" key="1">
    <source>
        <dbReference type="EMBL" id="CAF4335660.1"/>
    </source>
</evidence>